<dbReference type="Proteomes" id="UP000037688">
    <property type="component" value="Unassembled WGS sequence"/>
</dbReference>
<keyword evidence="2" id="KW-1185">Reference proteome</keyword>
<proteinExistence type="predicted"/>
<reference evidence="1 2" key="1">
    <citation type="submission" date="2015-08" db="EMBL/GenBank/DDBJ databases">
        <title>Draft genome sequence of cellulolytic and xylanolytic Paenibacillus sp. A59, isolated from a decaying forest soil from Patagonia, Argentina.</title>
        <authorList>
            <person name="Ghio S."/>
            <person name="Caceres A.M."/>
            <person name="Talia P."/>
            <person name="Grasso D."/>
            <person name="Campos E."/>
        </authorList>
    </citation>
    <scope>NUCLEOTIDE SEQUENCE [LARGE SCALE GENOMIC DNA]</scope>
    <source>
        <strain evidence="1 2">A59</strain>
    </source>
</reference>
<sequence length="68" mass="8045">MVTFFHIQIATEQQLASMQDIRSSTSYLARMASRLQEVTEKFEISKLNHFKRETETHRIHGLDAFILY</sequence>
<gene>
    <name evidence="1" type="ORF">AMS66_16290</name>
</gene>
<protein>
    <submittedName>
        <fullName evidence="1">Uncharacterized protein</fullName>
    </submittedName>
</protein>
<dbReference type="EMBL" id="LITU01000061">
    <property type="protein sequence ID" value="KOY15312.1"/>
    <property type="molecule type" value="Genomic_DNA"/>
</dbReference>
<organism evidence="1 2">
    <name type="scientific">Paenibacillus xylanivorans</name>
    <dbReference type="NCBI Taxonomy" id="1705561"/>
    <lineage>
        <taxon>Bacteria</taxon>
        <taxon>Bacillati</taxon>
        <taxon>Bacillota</taxon>
        <taxon>Bacilli</taxon>
        <taxon>Bacillales</taxon>
        <taxon>Paenibacillaceae</taxon>
        <taxon>Paenibacillus</taxon>
    </lineage>
</organism>
<evidence type="ECO:0000313" key="2">
    <source>
        <dbReference type="Proteomes" id="UP000037688"/>
    </source>
</evidence>
<accession>A0A0M9BP83</accession>
<dbReference type="PATRIC" id="fig|1705561.3.peg.3329"/>
<name>A0A0M9BP83_9BACL</name>
<dbReference type="RefSeq" id="WP_053781820.1">
    <property type="nucleotide sequence ID" value="NZ_LITU01000061.1"/>
</dbReference>
<dbReference type="AlphaFoldDB" id="A0A0M9BP83"/>
<evidence type="ECO:0000313" key="1">
    <source>
        <dbReference type="EMBL" id="KOY15312.1"/>
    </source>
</evidence>
<comment type="caution">
    <text evidence="1">The sequence shown here is derived from an EMBL/GenBank/DDBJ whole genome shotgun (WGS) entry which is preliminary data.</text>
</comment>